<proteinExistence type="predicted"/>
<dbReference type="RefSeq" id="WP_012799407.1">
    <property type="nucleotide sequence ID" value="NC_013165.1"/>
</dbReference>
<feature type="transmembrane region" description="Helical" evidence="1">
    <location>
        <begin position="37"/>
        <end position="59"/>
    </location>
</feature>
<dbReference type="EMBL" id="CP001684">
    <property type="protein sequence ID" value="ACV23307.1"/>
    <property type="molecule type" value="Genomic_DNA"/>
</dbReference>
<feature type="transmembrane region" description="Helical" evidence="1">
    <location>
        <begin position="88"/>
        <end position="105"/>
    </location>
</feature>
<sequence>MINSKKLLIIAGAVWAIAGINVLIVGARAFTQITGAWWVWLLLAIGAVAVFSVFHLRIFTPYAGKHTNRIAAIEADKSPLWHFLDKKGYIIMAFMIALGASLRLSGLVPDWFIAFFYVGLGAALTACGINMVRGYRRIAA</sequence>
<dbReference type="HOGENOM" id="CLU_128087_0_0_11"/>
<keyword evidence="1" id="KW-0812">Transmembrane</keyword>
<dbReference type="KEGG" id="shi:Shel_22970"/>
<evidence type="ECO:0000256" key="1">
    <source>
        <dbReference type="SAM" id="Phobius"/>
    </source>
</evidence>
<accession>C7N185</accession>
<dbReference type="Proteomes" id="UP000002026">
    <property type="component" value="Chromosome"/>
</dbReference>
<keyword evidence="1" id="KW-0472">Membrane</keyword>
<gene>
    <name evidence="2" type="ordered locus">Shel_22970</name>
</gene>
<evidence type="ECO:0000313" key="3">
    <source>
        <dbReference type="Proteomes" id="UP000002026"/>
    </source>
</evidence>
<name>C7N185_SLAHD</name>
<dbReference type="eggNOG" id="ENOG50313S9">
    <property type="taxonomic scope" value="Bacteria"/>
</dbReference>
<protein>
    <submittedName>
        <fullName evidence="2">Uncharacterized protein</fullName>
    </submittedName>
</protein>
<evidence type="ECO:0000313" key="2">
    <source>
        <dbReference type="EMBL" id="ACV23307.1"/>
    </source>
</evidence>
<organism evidence="2 3">
    <name type="scientific">Slackia heliotrinireducens (strain ATCC 29202 / DSM 20476 / NCTC 11029 / RHS 1)</name>
    <name type="common">Peptococcus heliotrinreducens</name>
    <dbReference type="NCBI Taxonomy" id="471855"/>
    <lineage>
        <taxon>Bacteria</taxon>
        <taxon>Bacillati</taxon>
        <taxon>Actinomycetota</taxon>
        <taxon>Coriobacteriia</taxon>
        <taxon>Eggerthellales</taxon>
        <taxon>Eggerthellaceae</taxon>
        <taxon>Slackia</taxon>
    </lineage>
</organism>
<dbReference type="AlphaFoldDB" id="C7N185"/>
<keyword evidence="3" id="KW-1185">Reference proteome</keyword>
<keyword evidence="1" id="KW-1133">Transmembrane helix</keyword>
<reference evidence="2 3" key="1">
    <citation type="journal article" date="2009" name="Stand. Genomic Sci.">
        <title>Complete genome sequence of Slackia heliotrinireducens type strain (RHS 1).</title>
        <authorList>
            <person name="Pukall R."/>
            <person name="Lapidus A."/>
            <person name="Nolan M."/>
            <person name="Copeland A."/>
            <person name="Glavina Del Rio T."/>
            <person name="Lucas S."/>
            <person name="Chen F."/>
            <person name="Tice H."/>
            <person name="Cheng J.F."/>
            <person name="Chertkov O."/>
            <person name="Bruce D."/>
            <person name="Goodwin L."/>
            <person name="Kuske C."/>
            <person name="Brettin T."/>
            <person name="Detter J.C."/>
            <person name="Han C."/>
            <person name="Pitluck S."/>
            <person name="Pati A."/>
            <person name="Mavrommatis K."/>
            <person name="Ivanova N."/>
            <person name="Ovchinnikova G."/>
            <person name="Chen A."/>
            <person name="Palaniappan K."/>
            <person name="Schneider S."/>
            <person name="Rohde M."/>
            <person name="Chain P."/>
            <person name="D'haeseleer P."/>
            <person name="Goker M."/>
            <person name="Bristow J."/>
            <person name="Eisen J.A."/>
            <person name="Markowitz V."/>
            <person name="Kyrpides N.C."/>
            <person name="Klenk H.P."/>
            <person name="Hugenholtz P."/>
        </authorList>
    </citation>
    <scope>NUCLEOTIDE SEQUENCE [LARGE SCALE GENOMIC DNA]</scope>
    <source>
        <strain evidence="3">ATCC 29202 / DSM 20476 / NCTC 11029 / RHS 1</strain>
    </source>
</reference>
<feature type="transmembrane region" description="Helical" evidence="1">
    <location>
        <begin position="111"/>
        <end position="132"/>
    </location>
</feature>
<feature type="transmembrane region" description="Helical" evidence="1">
    <location>
        <begin position="7"/>
        <end position="31"/>
    </location>
</feature>